<evidence type="ECO:0000313" key="3">
    <source>
        <dbReference type="EMBL" id="CAF0975584.1"/>
    </source>
</evidence>
<dbReference type="Proteomes" id="UP000663879">
    <property type="component" value="Unassembled WGS sequence"/>
</dbReference>
<evidence type="ECO:0000313" key="4">
    <source>
        <dbReference type="Proteomes" id="UP000663879"/>
    </source>
</evidence>
<keyword evidence="2" id="KW-0472">Membrane</keyword>
<gene>
    <name evidence="3" type="ORF">OXX778_LOCUS15152</name>
</gene>
<keyword evidence="2" id="KW-1133">Transmembrane helix</keyword>
<comment type="caution">
    <text evidence="3">The sequence shown here is derived from an EMBL/GenBank/DDBJ whole genome shotgun (WGS) entry which is preliminary data.</text>
</comment>
<keyword evidence="2" id="KW-0812">Transmembrane</keyword>
<sequence>MSAQYDKIDEEQQTDSDSSQSTSLVKNLLNKFSYLSRKTGQTIRSNTVLESDRLDIISIASESSLQDGESLMLREQLWYKNKIILLSVGGVIVVIIFFIALFALEPWK</sequence>
<name>A0A814F2E0_9BILA</name>
<keyword evidence="4" id="KW-1185">Reference proteome</keyword>
<proteinExistence type="predicted"/>
<dbReference type="AlphaFoldDB" id="A0A814F2E0"/>
<organism evidence="3 4">
    <name type="scientific">Brachionus calyciflorus</name>
    <dbReference type="NCBI Taxonomy" id="104777"/>
    <lineage>
        <taxon>Eukaryota</taxon>
        <taxon>Metazoa</taxon>
        <taxon>Spiralia</taxon>
        <taxon>Gnathifera</taxon>
        <taxon>Rotifera</taxon>
        <taxon>Eurotatoria</taxon>
        <taxon>Monogononta</taxon>
        <taxon>Pseudotrocha</taxon>
        <taxon>Ploima</taxon>
        <taxon>Brachionidae</taxon>
        <taxon>Brachionus</taxon>
    </lineage>
</organism>
<dbReference type="EMBL" id="CAJNOC010003273">
    <property type="protein sequence ID" value="CAF0975584.1"/>
    <property type="molecule type" value="Genomic_DNA"/>
</dbReference>
<feature type="transmembrane region" description="Helical" evidence="2">
    <location>
        <begin position="83"/>
        <end position="104"/>
    </location>
</feature>
<protein>
    <submittedName>
        <fullName evidence="3">Uncharacterized protein</fullName>
    </submittedName>
</protein>
<evidence type="ECO:0000256" key="2">
    <source>
        <dbReference type="SAM" id="Phobius"/>
    </source>
</evidence>
<feature type="region of interest" description="Disordered" evidence="1">
    <location>
        <begin position="1"/>
        <end position="22"/>
    </location>
</feature>
<evidence type="ECO:0000256" key="1">
    <source>
        <dbReference type="SAM" id="MobiDB-lite"/>
    </source>
</evidence>
<reference evidence="3" key="1">
    <citation type="submission" date="2021-02" db="EMBL/GenBank/DDBJ databases">
        <authorList>
            <person name="Nowell W R."/>
        </authorList>
    </citation>
    <scope>NUCLEOTIDE SEQUENCE</scope>
    <source>
        <strain evidence="3">Ploen Becks lab</strain>
    </source>
</reference>
<accession>A0A814F2E0</accession>